<dbReference type="SUPFAM" id="SSF51219">
    <property type="entry name" value="TRAP-like"/>
    <property type="match status" value="1"/>
</dbReference>
<feature type="region of interest" description="Disordered" evidence="1">
    <location>
        <begin position="225"/>
        <end position="246"/>
    </location>
</feature>
<dbReference type="EMBL" id="CAFBMG010000125">
    <property type="protein sequence ID" value="CAB4910345.1"/>
    <property type="molecule type" value="Genomic_DNA"/>
</dbReference>
<sequence>MPIHGSLFQEYAETTGQDPFTNQNKKMLKVAMQYGPVMARTGSMVAYQGDVKFTNAGSGGMSKLLKSKMTGEGVDMMTCEGTGELFLADMASEIQVMYLENDMISVNGANVLAFSASIDWDIHRVNVGRASMMAGGMFNVSLRGTGYVAVTTKGDPVALDVSGAATYADADAVVLWTAGVMMDVRVDTGGIKSMLRGGTGELIQMAFGGQGYVLVQPAESVVSGGHQATAQSKPSSLGGLSGLIGT</sequence>
<evidence type="ECO:0000313" key="2">
    <source>
        <dbReference type="EMBL" id="CAB4552941.1"/>
    </source>
</evidence>
<dbReference type="PANTHER" id="PTHR38074:SF1">
    <property type="entry name" value="ALTERED INHERITANCE OF MITOCHONDRIA PROTEIN 24, MITOCHONDRIAL"/>
    <property type="match status" value="1"/>
</dbReference>
<protein>
    <submittedName>
        <fullName evidence="4">Unannotated protein</fullName>
    </submittedName>
</protein>
<evidence type="ECO:0000256" key="1">
    <source>
        <dbReference type="SAM" id="MobiDB-lite"/>
    </source>
</evidence>
<dbReference type="EMBL" id="CAEZYU010000015">
    <property type="protein sequence ID" value="CAB4733707.1"/>
    <property type="molecule type" value="Genomic_DNA"/>
</dbReference>
<dbReference type="EMBL" id="CAEZSF010000222">
    <property type="protein sequence ID" value="CAB4552941.1"/>
    <property type="molecule type" value="Genomic_DNA"/>
</dbReference>
<name>A0A6J7H114_9ZZZZ</name>
<evidence type="ECO:0000313" key="3">
    <source>
        <dbReference type="EMBL" id="CAB4733707.1"/>
    </source>
</evidence>
<organism evidence="4">
    <name type="scientific">freshwater metagenome</name>
    <dbReference type="NCBI Taxonomy" id="449393"/>
    <lineage>
        <taxon>unclassified sequences</taxon>
        <taxon>metagenomes</taxon>
        <taxon>ecological metagenomes</taxon>
    </lineage>
</organism>
<dbReference type="InterPro" id="IPR016031">
    <property type="entry name" value="Trp_RNA-bd_attenuator-like_dom"/>
</dbReference>
<accession>A0A6J7H114</accession>
<evidence type="ECO:0000313" key="4">
    <source>
        <dbReference type="EMBL" id="CAB4910345.1"/>
    </source>
</evidence>
<reference evidence="4" key="1">
    <citation type="submission" date="2020-05" db="EMBL/GenBank/DDBJ databases">
        <authorList>
            <person name="Chiriac C."/>
            <person name="Salcher M."/>
            <person name="Ghai R."/>
            <person name="Kavagutti S V."/>
        </authorList>
    </citation>
    <scope>NUCLEOTIDE SEQUENCE</scope>
</reference>
<gene>
    <name evidence="2" type="ORF">UFOPK1358_01742</name>
    <name evidence="3" type="ORF">UFOPK2766_00496</name>
    <name evidence="4" type="ORF">UFOPK3519_01370</name>
</gene>
<dbReference type="AlphaFoldDB" id="A0A6J7H114"/>
<dbReference type="InterPro" id="IPR002838">
    <property type="entry name" value="AIM24"/>
</dbReference>
<dbReference type="InterPro" id="IPR036983">
    <property type="entry name" value="AIM24_sf"/>
</dbReference>
<dbReference type="Pfam" id="PF01987">
    <property type="entry name" value="AIM24"/>
    <property type="match status" value="1"/>
</dbReference>
<proteinExistence type="predicted"/>
<dbReference type="Gene3D" id="3.60.160.10">
    <property type="entry name" value="Mitochondrial biogenesis AIM24"/>
    <property type="match status" value="1"/>
</dbReference>
<dbReference type="PANTHER" id="PTHR38074">
    <property type="entry name" value="ALTERED INHERITANCE OF MITOCHONDRIA PROTEIN 24, MITOCHONDRIAL"/>
    <property type="match status" value="1"/>
</dbReference>